<dbReference type="PANTHER" id="PTHR34183:SF1">
    <property type="entry name" value="ENDOLYTIC PEPTIDOGLYCAN TRANSGLYCOSYLASE RLPA"/>
    <property type="match status" value="1"/>
</dbReference>
<dbReference type="GO" id="GO:0000270">
    <property type="term" value="P:peptidoglycan metabolic process"/>
    <property type="evidence" value="ECO:0007669"/>
    <property type="project" value="UniProtKB-UniRule"/>
</dbReference>
<dbReference type="STRING" id="266128.ABB25_02255"/>
<dbReference type="Proteomes" id="UP000051254">
    <property type="component" value="Unassembled WGS sequence"/>
</dbReference>
<keyword evidence="10" id="KW-1185">Reference proteome</keyword>
<dbReference type="SUPFAM" id="SSF50685">
    <property type="entry name" value="Barwin-like endoglucanases"/>
    <property type="match status" value="1"/>
</dbReference>
<evidence type="ECO:0000256" key="4">
    <source>
        <dbReference type="HAMAP-Rule" id="MF_02071"/>
    </source>
</evidence>
<comment type="caution">
    <text evidence="9">The sequence shown here is derived from an EMBL/GenBank/DDBJ whole genome shotgun (WGS) entry which is preliminary data.</text>
</comment>
<feature type="region of interest" description="Disordered" evidence="6">
    <location>
        <begin position="43"/>
        <end position="68"/>
    </location>
</feature>
<sequence length="352" mass="36768">MNHYRWGLGLIVLALAACSSAPQRGVGSADGAGAGTVVSGKAECPPGSPYAPASEDPSTRGHYTAGGLYRPGVSDSTPAYIPNVACIPEPVVTDEPRSPVGNRSPYTVLGKQYHVLQDPRGYQETGIASYYGAKFHGRLTSNREVYDMYTFSAAHKSLPLPSFAEVTNLENGQSVIVRVNDRGPFHDGRVIDLSYAAAVKLGITQRGTGQVSVRALTPGQERGRRARRDAAAATPTSTAMPATAATTAALAEPAAAVVSTPLPQAVTAAGRVADSPQAALLQVASFASRDNAERALQQLLLAGIAGGRLQDVVADGRTLWRLRVAADDHSTVPQLVQRIAALGLGQPRVVND</sequence>
<evidence type="ECO:0000313" key="10">
    <source>
        <dbReference type="Proteomes" id="UP000051254"/>
    </source>
</evidence>
<dbReference type="InterPro" id="IPR034718">
    <property type="entry name" value="RlpA"/>
</dbReference>
<dbReference type="AlphaFoldDB" id="A0A0R0BSF8"/>
<evidence type="ECO:0000313" key="9">
    <source>
        <dbReference type="EMBL" id="KRG60101.1"/>
    </source>
</evidence>
<proteinExistence type="inferred from homology"/>
<dbReference type="Gene3D" id="2.40.40.10">
    <property type="entry name" value="RlpA-like domain"/>
    <property type="match status" value="1"/>
</dbReference>
<keyword evidence="4" id="KW-1003">Cell membrane</keyword>
<dbReference type="HAMAP" id="MF_02071">
    <property type="entry name" value="RlpA"/>
    <property type="match status" value="1"/>
</dbReference>
<reference evidence="9 10" key="1">
    <citation type="submission" date="2015-05" db="EMBL/GenBank/DDBJ databases">
        <title>Genome sequencing and analysis of members of genus Stenotrophomonas.</title>
        <authorList>
            <person name="Patil P.P."/>
            <person name="Midha S."/>
            <person name="Patil P.B."/>
        </authorList>
    </citation>
    <scope>NUCLEOTIDE SEQUENCE [LARGE SCALE GENOMIC DNA]</scope>
    <source>
        <strain evidence="9 10">DSM 17805</strain>
    </source>
</reference>
<feature type="chain" id="PRO_5009985039" description="Endolytic peptidoglycan transglycosylase RlpA" evidence="7">
    <location>
        <begin position="22"/>
        <end position="352"/>
    </location>
</feature>
<evidence type="ECO:0000256" key="6">
    <source>
        <dbReference type="SAM" id="MobiDB-lite"/>
    </source>
</evidence>
<comment type="subcellular location">
    <subcellularLocation>
        <location evidence="4">Cell membrane</location>
        <topology evidence="4">Lipid-anchor</topology>
    </subcellularLocation>
</comment>
<evidence type="ECO:0000256" key="1">
    <source>
        <dbReference type="ARBA" id="ARBA00022729"/>
    </source>
</evidence>
<protein>
    <recommendedName>
        <fullName evidence="4">Endolytic peptidoglycan transglycosylase RlpA</fullName>
        <ecNumber evidence="4">4.2.2.-</ecNumber>
    </recommendedName>
</protein>
<evidence type="ECO:0000256" key="3">
    <source>
        <dbReference type="ARBA" id="ARBA00023316"/>
    </source>
</evidence>
<accession>A0A0R0BSF8</accession>
<dbReference type="NCBIfam" id="TIGR00413">
    <property type="entry name" value="rlpA"/>
    <property type="match status" value="1"/>
</dbReference>
<dbReference type="InterPro" id="IPR036680">
    <property type="entry name" value="SPOR-like_sf"/>
</dbReference>
<dbReference type="GO" id="GO:0005886">
    <property type="term" value="C:plasma membrane"/>
    <property type="evidence" value="ECO:0007669"/>
    <property type="project" value="UniProtKB-SubCell"/>
</dbReference>
<keyword evidence="4" id="KW-0449">Lipoprotein</keyword>
<dbReference type="FunFam" id="2.40.40.10:FF:000003">
    <property type="entry name" value="Endolytic peptidoglycan transglycosylase RlpA"/>
    <property type="match status" value="1"/>
</dbReference>
<dbReference type="InterPro" id="IPR036908">
    <property type="entry name" value="RlpA-like_sf"/>
</dbReference>
<keyword evidence="1 7" id="KW-0732">Signal</keyword>
<dbReference type="CDD" id="cd22268">
    <property type="entry name" value="DPBB_RlpA-like"/>
    <property type="match status" value="1"/>
</dbReference>
<dbReference type="SUPFAM" id="SSF110997">
    <property type="entry name" value="Sporulation related repeat"/>
    <property type="match status" value="1"/>
</dbReference>
<dbReference type="PATRIC" id="fig|266128.3.peg.2096"/>
<dbReference type="RefSeq" id="WP_057663116.1">
    <property type="nucleotide sequence ID" value="NZ_LDJH01000005.1"/>
</dbReference>
<dbReference type="GO" id="GO:0009279">
    <property type="term" value="C:cell outer membrane"/>
    <property type="evidence" value="ECO:0007669"/>
    <property type="project" value="TreeGrafter"/>
</dbReference>
<dbReference type="PANTHER" id="PTHR34183">
    <property type="entry name" value="ENDOLYTIC PEPTIDOGLYCAN TRANSGLYCOSYLASE RLPA"/>
    <property type="match status" value="1"/>
</dbReference>
<dbReference type="Pfam" id="PF05036">
    <property type="entry name" value="SPOR"/>
    <property type="match status" value="1"/>
</dbReference>
<dbReference type="PROSITE" id="PS51257">
    <property type="entry name" value="PROKAR_LIPOPROTEIN"/>
    <property type="match status" value="1"/>
</dbReference>
<comment type="similarity">
    <text evidence="4 5">Belongs to the RlpA family.</text>
</comment>
<evidence type="ECO:0000256" key="5">
    <source>
        <dbReference type="RuleBase" id="RU003495"/>
    </source>
</evidence>
<dbReference type="GO" id="GO:0071555">
    <property type="term" value="P:cell wall organization"/>
    <property type="evidence" value="ECO:0007669"/>
    <property type="project" value="UniProtKB-KW"/>
</dbReference>
<dbReference type="EC" id="4.2.2.-" evidence="4"/>
<evidence type="ECO:0000256" key="2">
    <source>
        <dbReference type="ARBA" id="ARBA00023239"/>
    </source>
</evidence>
<dbReference type="Pfam" id="PF03330">
    <property type="entry name" value="DPBB_1"/>
    <property type="match status" value="1"/>
</dbReference>
<feature type="region of interest" description="Disordered" evidence="6">
    <location>
        <begin position="218"/>
        <end position="241"/>
    </location>
</feature>
<keyword evidence="2 4" id="KW-0456">Lyase</keyword>
<feature type="signal peptide" evidence="7">
    <location>
        <begin position="1"/>
        <end position="21"/>
    </location>
</feature>
<organism evidence="9 10">
    <name type="scientific">Stenotrophomonas koreensis</name>
    <dbReference type="NCBI Taxonomy" id="266128"/>
    <lineage>
        <taxon>Bacteria</taxon>
        <taxon>Pseudomonadati</taxon>
        <taxon>Pseudomonadota</taxon>
        <taxon>Gammaproteobacteria</taxon>
        <taxon>Lysobacterales</taxon>
        <taxon>Lysobacteraceae</taxon>
        <taxon>Stenotrophomonas</taxon>
    </lineage>
</organism>
<dbReference type="PROSITE" id="PS51724">
    <property type="entry name" value="SPOR"/>
    <property type="match status" value="1"/>
</dbReference>
<dbReference type="EMBL" id="LDJH01000005">
    <property type="protein sequence ID" value="KRG60101.1"/>
    <property type="molecule type" value="Genomic_DNA"/>
</dbReference>
<keyword evidence="4" id="KW-0564">Palmitate</keyword>
<dbReference type="InterPro" id="IPR007730">
    <property type="entry name" value="SPOR-like_dom"/>
</dbReference>
<dbReference type="GO" id="GO:0008932">
    <property type="term" value="F:lytic endotransglycosylase activity"/>
    <property type="evidence" value="ECO:0007669"/>
    <property type="project" value="UniProtKB-UniRule"/>
</dbReference>
<dbReference type="InterPro" id="IPR009009">
    <property type="entry name" value="RlpA-like_DPBB"/>
</dbReference>
<feature type="domain" description="SPOR" evidence="8">
    <location>
        <begin position="273"/>
        <end position="352"/>
    </location>
</feature>
<comment type="function">
    <text evidence="4">Lytic transglycosylase with a strong preference for naked glycan strands that lack stem peptides.</text>
</comment>
<evidence type="ECO:0000259" key="8">
    <source>
        <dbReference type="PROSITE" id="PS51724"/>
    </source>
</evidence>
<gene>
    <name evidence="4" type="primary">rlpA</name>
    <name evidence="9" type="ORF">ABB25_02255</name>
</gene>
<feature type="compositionally biased region" description="Low complexity" evidence="6">
    <location>
        <begin position="231"/>
        <end position="241"/>
    </location>
</feature>
<dbReference type="InterPro" id="IPR012997">
    <property type="entry name" value="RplA"/>
</dbReference>
<keyword evidence="4" id="KW-0472">Membrane</keyword>
<name>A0A0R0BSF8_9GAMM</name>
<dbReference type="GO" id="GO:0042834">
    <property type="term" value="F:peptidoglycan binding"/>
    <property type="evidence" value="ECO:0007669"/>
    <property type="project" value="InterPro"/>
</dbReference>
<dbReference type="OrthoDB" id="9779128at2"/>
<keyword evidence="3 4" id="KW-0961">Cell wall biogenesis/degradation</keyword>
<evidence type="ECO:0000256" key="7">
    <source>
        <dbReference type="SAM" id="SignalP"/>
    </source>
</evidence>